<feature type="non-terminal residue" evidence="1">
    <location>
        <position position="54"/>
    </location>
</feature>
<evidence type="ECO:0000313" key="2">
    <source>
        <dbReference type="Proteomes" id="UP001642484"/>
    </source>
</evidence>
<proteinExistence type="predicted"/>
<evidence type="ECO:0000313" key="1">
    <source>
        <dbReference type="EMBL" id="CAK8991985.1"/>
    </source>
</evidence>
<keyword evidence="2" id="KW-1185">Reference proteome</keyword>
<dbReference type="EMBL" id="CAXAMN010001025">
    <property type="protein sequence ID" value="CAK8991985.1"/>
    <property type="molecule type" value="Genomic_DNA"/>
</dbReference>
<protein>
    <submittedName>
        <fullName evidence="1">Uncharacterized protein</fullName>
    </submittedName>
</protein>
<name>A0ABP0HSV5_9DINO</name>
<comment type="caution">
    <text evidence="1">The sequence shown here is derived from an EMBL/GenBank/DDBJ whole genome shotgun (WGS) entry which is preliminary data.</text>
</comment>
<sequence>MAARSSSQSSRLARLGRLAKLAPFLHESATWKYIQAPMPRTRECTRVQDVRLLI</sequence>
<accession>A0ABP0HSV5</accession>
<reference evidence="1 2" key="1">
    <citation type="submission" date="2024-02" db="EMBL/GenBank/DDBJ databases">
        <authorList>
            <person name="Chen Y."/>
            <person name="Shah S."/>
            <person name="Dougan E. K."/>
            <person name="Thang M."/>
            <person name="Chan C."/>
        </authorList>
    </citation>
    <scope>NUCLEOTIDE SEQUENCE [LARGE SCALE GENOMIC DNA]</scope>
</reference>
<organism evidence="1 2">
    <name type="scientific">Durusdinium trenchii</name>
    <dbReference type="NCBI Taxonomy" id="1381693"/>
    <lineage>
        <taxon>Eukaryota</taxon>
        <taxon>Sar</taxon>
        <taxon>Alveolata</taxon>
        <taxon>Dinophyceae</taxon>
        <taxon>Suessiales</taxon>
        <taxon>Symbiodiniaceae</taxon>
        <taxon>Durusdinium</taxon>
    </lineage>
</organism>
<gene>
    <name evidence="1" type="ORF">CCMP2556_LOCUS2680</name>
</gene>
<dbReference type="Proteomes" id="UP001642484">
    <property type="component" value="Unassembled WGS sequence"/>
</dbReference>